<dbReference type="PANTHER" id="PTHR33153:SF3">
    <property type="entry name" value="TRAFFICKING PROTEIN PARTICLE COMPLEX SUBUNIT 11 DOMAIN-CONTAINING PROTEIN"/>
    <property type="match status" value="1"/>
</dbReference>
<evidence type="ECO:0000313" key="2">
    <source>
        <dbReference type="EMBL" id="CAE7728973.1"/>
    </source>
</evidence>
<dbReference type="OrthoDB" id="419135at2759"/>
<feature type="domain" description="DUF7869" evidence="1">
    <location>
        <begin position="93"/>
        <end position="252"/>
    </location>
</feature>
<accession>A0A812XI48</accession>
<gene>
    <name evidence="2" type="ORF">SNEC2469_LOCUS21061</name>
</gene>
<reference evidence="2" key="1">
    <citation type="submission" date="2021-02" db="EMBL/GenBank/DDBJ databases">
        <authorList>
            <person name="Dougan E. K."/>
            <person name="Rhodes N."/>
            <person name="Thang M."/>
            <person name="Chan C."/>
        </authorList>
    </citation>
    <scope>NUCLEOTIDE SEQUENCE</scope>
</reference>
<dbReference type="AlphaFoldDB" id="A0A812XI48"/>
<comment type="caution">
    <text evidence="2">The sequence shown here is derived from an EMBL/GenBank/DDBJ whole genome shotgun (WGS) entry which is preliminary data.</text>
</comment>
<protein>
    <recommendedName>
        <fullName evidence="1">DUF7869 domain-containing protein</fullName>
    </recommendedName>
</protein>
<organism evidence="2 3">
    <name type="scientific">Symbiodinium necroappetens</name>
    <dbReference type="NCBI Taxonomy" id="1628268"/>
    <lineage>
        <taxon>Eukaryota</taxon>
        <taxon>Sar</taxon>
        <taxon>Alveolata</taxon>
        <taxon>Dinophyceae</taxon>
        <taxon>Suessiales</taxon>
        <taxon>Symbiodiniaceae</taxon>
        <taxon>Symbiodinium</taxon>
    </lineage>
</organism>
<dbReference type="Proteomes" id="UP000601435">
    <property type="component" value="Unassembled WGS sequence"/>
</dbReference>
<dbReference type="Pfam" id="PF25273">
    <property type="entry name" value="DUF7869"/>
    <property type="match status" value="1"/>
</dbReference>
<dbReference type="EMBL" id="CAJNJA010037122">
    <property type="protein sequence ID" value="CAE7728973.1"/>
    <property type="molecule type" value="Genomic_DNA"/>
</dbReference>
<evidence type="ECO:0000259" key="1">
    <source>
        <dbReference type="Pfam" id="PF25273"/>
    </source>
</evidence>
<name>A0A812XI48_9DINO</name>
<sequence>MRHKLILSRLSNDWKARQAQMLAYGAHLRRQYEDRVQYWRSRAQSRIRALSVRQLMNVTVILDSIDHAKLRWPRSLLLQSKDFASFARPYLTCTGVIIHGHLAMLAISENHVSADSSRTTEIVMHALERLQRKMIDVRMIELILQSDNCSKEGKNNTLLRTLAGLVASRRLGRCECRYLESGHSHEDVDAWFGQLAGFIEQHQDVPTPEAFTELLTAFLHAQPRQNEEERVVVKLDQVRDWKHFMSENTHHVHVKGIGGPGAPHVMALDVYEDIQGEGPLNLAHESVSS</sequence>
<evidence type="ECO:0000313" key="3">
    <source>
        <dbReference type="Proteomes" id="UP000601435"/>
    </source>
</evidence>
<keyword evidence="3" id="KW-1185">Reference proteome</keyword>
<dbReference type="PANTHER" id="PTHR33153">
    <property type="entry name" value="MYND-TYPE DOMAIN-CONTAINING PROTEIN"/>
    <property type="match status" value="1"/>
</dbReference>
<dbReference type="InterPro" id="IPR057191">
    <property type="entry name" value="DUF7869"/>
</dbReference>
<proteinExistence type="predicted"/>